<feature type="transmembrane region" description="Helical" evidence="8">
    <location>
        <begin position="265"/>
        <end position="291"/>
    </location>
</feature>
<keyword evidence="9" id="KW-1185">Reference proteome</keyword>
<feature type="transmembrane region" description="Helical" evidence="8">
    <location>
        <begin position="27"/>
        <end position="46"/>
    </location>
</feature>
<dbReference type="PANTHER" id="PTHR31158">
    <property type="entry name" value="DUAL OXIDASE 2"/>
    <property type="match status" value="1"/>
</dbReference>
<keyword evidence="6" id="KW-0325">Glycoprotein</keyword>
<dbReference type="Proteomes" id="UP000887572">
    <property type="component" value="Unplaced"/>
</dbReference>
<feature type="transmembrane region" description="Helical" evidence="8">
    <location>
        <begin position="196"/>
        <end position="218"/>
    </location>
</feature>
<feature type="compositionally biased region" description="Basic and acidic residues" evidence="7">
    <location>
        <begin position="472"/>
        <end position="482"/>
    </location>
</feature>
<evidence type="ECO:0000313" key="9">
    <source>
        <dbReference type="Proteomes" id="UP000887572"/>
    </source>
</evidence>
<comment type="similarity">
    <text evidence="2">Belongs to the DUOXA family.</text>
</comment>
<evidence type="ECO:0000256" key="6">
    <source>
        <dbReference type="ARBA" id="ARBA00023180"/>
    </source>
</evidence>
<feature type="region of interest" description="Disordered" evidence="7">
    <location>
        <begin position="459"/>
        <end position="482"/>
    </location>
</feature>
<name>A0A914GX63_GLORO</name>
<keyword evidence="3 8" id="KW-0812">Transmembrane</keyword>
<organism evidence="9 10">
    <name type="scientific">Globodera rostochiensis</name>
    <name type="common">Golden nematode worm</name>
    <name type="synonym">Heterodera rostochiensis</name>
    <dbReference type="NCBI Taxonomy" id="31243"/>
    <lineage>
        <taxon>Eukaryota</taxon>
        <taxon>Metazoa</taxon>
        <taxon>Ecdysozoa</taxon>
        <taxon>Nematoda</taxon>
        <taxon>Chromadorea</taxon>
        <taxon>Rhabditida</taxon>
        <taxon>Tylenchina</taxon>
        <taxon>Tylenchomorpha</taxon>
        <taxon>Tylenchoidea</taxon>
        <taxon>Heteroderidae</taxon>
        <taxon>Heteroderinae</taxon>
        <taxon>Globodera</taxon>
    </lineage>
</organism>
<dbReference type="AlphaFoldDB" id="A0A914GX63"/>
<dbReference type="Pfam" id="PF10204">
    <property type="entry name" value="DuoxA"/>
    <property type="match status" value="1"/>
</dbReference>
<protein>
    <submittedName>
        <fullName evidence="10">DUOXA-like protein C06E1.3</fullName>
    </submittedName>
</protein>
<keyword evidence="4 8" id="KW-1133">Transmembrane helix</keyword>
<evidence type="ECO:0000256" key="7">
    <source>
        <dbReference type="SAM" id="MobiDB-lite"/>
    </source>
</evidence>
<dbReference type="GO" id="GO:0015031">
    <property type="term" value="P:protein transport"/>
    <property type="evidence" value="ECO:0007669"/>
    <property type="project" value="InterPro"/>
</dbReference>
<feature type="transmembrane region" description="Helical" evidence="8">
    <location>
        <begin position="58"/>
        <end position="80"/>
    </location>
</feature>
<feature type="transmembrane region" description="Helical" evidence="8">
    <location>
        <begin position="225"/>
        <end position="245"/>
    </location>
</feature>
<dbReference type="InterPro" id="IPR018469">
    <property type="entry name" value="Dual_oxidase_maturation_fac"/>
</dbReference>
<proteinExistence type="inferred from homology"/>
<reference evidence="10" key="1">
    <citation type="submission" date="2022-11" db="UniProtKB">
        <authorList>
            <consortium name="WormBaseParasite"/>
        </authorList>
    </citation>
    <scope>IDENTIFICATION</scope>
</reference>
<evidence type="ECO:0000256" key="8">
    <source>
        <dbReference type="SAM" id="Phobius"/>
    </source>
</evidence>
<keyword evidence="5 8" id="KW-0472">Membrane</keyword>
<dbReference type="GO" id="GO:0005789">
    <property type="term" value="C:endoplasmic reticulum membrane"/>
    <property type="evidence" value="ECO:0007669"/>
    <property type="project" value="InterPro"/>
</dbReference>
<comment type="subcellular location">
    <subcellularLocation>
        <location evidence="1">Membrane</location>
        <topology evidence="1">Multi-pass membrane protein</topology>
    </subcellularLocation>
</comment>
<sequence>MLASISQGIASGSLASAALGPVQPFNFRLLLPFAAFPLLLIALLIVLPGIREQRALSLLTIAVQLAVGVMLIGSIVLPFWKVNVTSPEVLVHLQAHSRQRHVVRMGVSVGLHSMNISLKYIRPHDFFTNDQRSAIPTELFLNEQFKLDKVSAMTDGLRKTYTDGIPFPMLKVLEYFCMGGQEAFAWGRHFRNAGHFTIAVLWASFSVWLLQCLLLPLLPHHFAKAGLLCGVLTLAADVLFIAQSPSDLHIPFPSPDAPSPVFMHFRFGACFWMSVSAALLALLFSSVLCILQSLRLYSLHTFLSASIDDTVGPPKCRFGGGRKAIDDVFAAIPITPCPSGKTTWTLSHCSLSNSAASCRSISRMEPGNSPCRTYISSLSDPISKHSVDSSIFSISGTSLCSTLPAGSSKEMAARRRVQQQQQQHNNNNGMMITEMEDGSAVNNDGNKLHYTAPAVNGLLSPDGVQVRGGGGVKEEGGRGRKR</sequence>
<accession>A0A914GX63</accession>
<evidence type="ECO:0000256" key="2">
    <source>
        <dbReference type="ARBA" id="ARBA00009816"/>
    </source>
</evidence>
<evidence type="ECO:0000256" key="4">
    <source>
        <dbReference type="ARBA" id="ARBA00022989"/>
    </source>
</evidence>
<dbReference type="WBParaSite" id="Gr19_v10_g12174.t1">
    <property type="protein sequence ID" value="Gr19_v10_g12174.t1"/>
    <property type="gene ID" value="Gr19_v10_g12174"/>
</dbReference>
<evidence type="ECO:0000313" key="10">
    <source>
        <dbReference type="WBParaSite" id="Gr19_v10_g12174.t1"/>
    </source>
</evidence>
<dbReference type="PANTHER" id="PTHR31158:SF1">
    <property type="entry name" value="DOXA1 FACTOR-RELATED"/>
    <property type="match status" value="1"/>
</dbReference>
<evidence type="ECO:0000256" key="5">
    <source>
        <dbReference type="ARBA" id="ARBA00023136"/>
    </source>
</evidence>
<evidence type="ECO:0000256" key="3">
    <source>
        <dbReference type="ARBA" id="ARBA00022692"/>
    </source>
</evidence>
<evidence type="ECO:0000256" key="1">
    <source>
        <dbReference type="ARBA" id="ARBA00004141"/>
    </source>
</evidence>